<feature type="compositionally biased region" description="Low complexity" evidence="1">
    <location>
        <begin position="328"/>
        <end position="348"/>
    </location>
</feature>
<feature type="compositionally biased region" description="Polar residues" evidence="1">
    <location>
        <begin position="165"/>
        <end position="179"/>
    </location>
</feature>
<proteinExistence type="predicted"/>
<keyword evidence="4" id="KW-1185">Reference proteome</keyword>
<dbReference type="OrthoDB" id="753279at2759"/>
<sequence>MSGGGKTSSTTSNRVTISEKVMEVIKTIKEIAGNSSDEEIHAMLKECGMDPNETAQRLLAQDPFLEVKRKRDKRKENLNNKDISDAKWRTGPQGRGGRGGKGNFPPRNTNDAGDARMSNAGKENGVIQGTESKPLPSVSSSLRGVATVSSKVTPRRVPEVPMRSGANTTKKPAVSNANELGSALIPPPPPVTAKAPPSEVKTGHEQSTPSSDHVASPVSVLGVYSSASDPILVPSLDARLPGTVGTIKCEVGSQRTGNESSPLIPSENKFSGTQDINNHLQLNKVVSHDVMKSDLSSSISEKASPEIENSLMHGKMPSKSHTLERNQSSESAHSAPSSRPSSNYGSRSQQVIGSQKVGPSKEWKPKPTNPSPGPSSAVVGTSELGPVTAAAGTKLLPALGALVSEESNPTLQEKLDELHLTHNQQVIIPDHLQVPEAERTGLSFGSFHADFGVRRSYNIVYDAEKSSPLSESSQEIEEIDEEPCISNQVDSSTAPRDYSDHPQSPKIVPDNLSLVEADASSSTVCEYGEPRPETTTPLGGPPYSVHTVPNYNIGLMPPILGTQFAPFDSSEPQARDASRLPSFVVQQPFDPSASYYTQFYRPSTDGDGRFSPFHTPGAANKYNGNIALLSSQTGQAQESGNSLVLSTAGPTPLATQAAGIMQSSLGVTQQPVPVFRQPSGVHVPHYPPNYIPYNQYFSPFYVPPQTIHHYLTNPAYPQQPPTGSVYSTPTAAAPGVKYSLSQYKPVTNTSNSTHVGIPSAYAPYSSSPTGYSPTPVATTSNSTGSEDLSASQYKENNVYVPGQQSEGSALWIPAPGRDISALQASSFYNLSPQGQHVTFAPTQANHGAFTGIYHPTQTMAATAAHPLLHQSQTMVPGGDMAAPPAGVYQQPQHAQMNWSNNYS</sequence>
<reference evidence="3 4" key="1">
    <citation type="submission" date="2020-10" db="EMBL/GenBank/DDBJ databases">
        <title>The Coptis chinensis genome and diversification of protoberbering-type alkaloids.</title>
        <authorList>
            <person name="Wang B."/>
            <person name="Shu S."/>
            <person name="Song C."/>
            <person name="Liu Y."/>
        </authorList>
    </citation>
    <scope>NUCLEOTIDE SEQUENCE [LARGE SCALE GENOMIC DNA]</scope>
    <source>
        <strain evidence="3">HL-2020</strain>
        <tissue evidence="3">Leaf</tissue>
    </source>
</reference>
<feature type="region of interest" description="Disordered" evidence="1">
    <location>
        <begin position="765"/>
        <end position="788"/>
    </location>
</feature>
<dbReference type="Proteomes" id="UP000631114">
    <property type="component" value="Unassembled WGS sequence"/>
</dbReference>
<evidence type="ECO:0000313" key="4">
    <source>
        <dbReference type="Proteomes" id="UP000631114"/>
    </source>
</evidence>
<feature type="compositionally biased region" description="Basic and acidic residues" evidence="1">
    <location>
        <begin position="68"/>
        <end position="88"/>
    </location>
</feature>
<dbReference type="InterPro" id="IPR044277">
    <property type="entry name" value="GIP1"/>
</dbReference>
<dbReference type="AlphaFoldDB" id="A0A835H2V1"/>
<feature type="compositionally biased region" description="Gly residues" evidence="1">
    <location>
        <begin position="93"/>
        <end position="102"/>
    </location>
</feature>
<dbReference type="PANTHER" id="PTHR46775">
    <property type="entry name" value="FLOCCULATION PROTEIN (DUF1296)"/>
    <property type="match status" value="1"/>
</dbReference>
<feature type="region of interest" description="Disordered" evidence="1">
    <location>
        <begin position="465"/>
        <end position="508"/>
    </location>
</feature>
<dbReference type="PANTHER" id="PTHR46775:SF1">
    <property type="entry name" value="FLOCCULATION PROTEIN (DUF1296)"/>
    <property type="match status" value="1"/>
</dbReference>
<feature type="compositionally biased region" description="Polar residues" evidence="1">
    <location>
        <begin position="776"/>
        <end position="788"/>
    </location>
</feature>
<gene>
    <name evidence="3" type="ORF">IFM89_038060</name>
</gene>
<feature type="compositionally biased region" description="Acidic residues" evidence="1">
    <location>
        <begin position="474"/>
        <end position="483"/>
    </location>
</feature>
<comment type="caution">
    <text evidence="3">The sequence shown here is derived from an EMBL/GenBank/DDBJ whole genome shotgun (WGS) entry which is preliminary data.</text>
</comment>
<name>A0A835H2V1_9MAGN</name>
<feature type="region of interest" description="Disordered" evidence="1">
    <location>
        <begin position="311"/>
        <end position="381"/>
    </location>
</feature>
<accession>A0A835H2V1</accession>
<evidence type="ECO:0000313" key="3">
    <source>
        <dbReference type="EMBL" id="KAF9590747.1"/>
    </source>
</evidence>
<feature type="region of interest" description="Disordered" evidence="1">
    <location>
        <begin position="520"/>
        <end position="542"/>
    </location>
</feature>
<feature type="compositionally biased region" description="Low complexity" evidence="1">
    <location>
        <begin position="765"/>
        <end position="775"/>
    </location>
</feature>
<dbReference type="EMBL" id="JADFTS010000009">
    <property type="protein sequence ID" value="KAF9590747.1"/>
    <property type="molecule type" value="Genomic_DNA"/>
</dbReference>
<evidence type="ECO:0000259" key="2">
    <source>
        <dbReference type="Pfam" id="PF06972"/>
    </source>
</evidence>
<organism evidence="3 4">
    <name type="scientific">Coptis chinensis</name>
    <dbReference type="NCBI Taxonomy" id="261450"/>
    <lineage>
        <taxon>Eukaryota</taxon>
        <taxon>Viridiplantae</taxon>
        <taxon>Streptophyta</taxon>
        <taxon>Embryophyta</taxon>
        <taxon>Tracheophyta</taxon>
        <taxon>Spermatophyta</taxon>
        <taxon>Magnoliopsida</taxon>
        <taxon>Ranunculales</taxon>
        <taxon>Ranunculaceae</taxon>
        <taxon>Coptidoideae</taxon>
        <taxon>Coptis</taxon>
    </lineage>
</organism>
<feature type="compositionally biased region" description="Polar residues" evidence="1">
    <location>
        <begin position="127"/>
        <end position="152"/>
    </location>
</feature>
<dbReference type="GO" id="GO:0051082">
    <property type="term" value="F:unfolded protein binding"/>
    <property type="evidence" value="ECO:0007669"/>
    <property type="project" value="TreeGrafter"/>
</dbReference>
<feature type="compositionally biased region" description="Polar residues" evidence="1">
    <location>
        <begin position="253"/>
        <end position="274"/>
    </location>
</feature>
<feature type="region of interest" description="Disordered" evidence="1">
    <location>
        <begin position="68"/>
        <end position="215"/>
    </location>
</feature>
<dbReference type="InterPro" id="IPR009060">
    <property type="entry name" value="UBA-like_sf"/>
</dbReference>
<protein>
    <recommendedName>
        <fullName evidence="2">GBF-interacting protein 1 N-terminal domain-containing protein</fullName>
    </recommendedName>
</protein>
<evidence type="ECO:0000256" key="1">
    <source>
        <dbReference type="SAM" id="MobiDB-lite"/>
    </source>
</evidence>
<dbReference type="InterPro" id="IPR009719">
    <property type="entry name" value="GIP1_N"/>
</dbReference>
<dbReference type="SUPFAM" id="SSF46934">
    <property type="entry name" value="UBA-like"/>
    <property type="match status" value="1"/>
</dbReference>
<feature type="region of interest" description="Disordered" evidence="1">
    <location>
        <begin position="249"/>
        <end position="274"/>
    </location>
</feature>
<dbReference type="Pfam" id="PF06972">
    <property type="entry name" value="GIP1_N"/>
    <property type="match status" value="1"/>
</dbReference>
<feature type="domain" description="GBF-interacting protein 1 N-terminal" evidence="2">
    <location>
        <begin position="17"/>
        <end position="76"/>
    </location>
</feature>